<feature type="domain" description="TonB C-terminal" evidence="11">
    <location>
        <begin position="234"/>
        <end position="325"/>
    </location>
</feature>
<accession>A0ABP9FM81</accession>
<protein>
    <recommendedName>
        <fullName evidence="11">TonB C-terminal domain-containing protein</fullName>
    </recommendedName>
</protein>
<dbReference type="SUPFAM" id="SSF74653">
    <property type="entry name" value="TolA/TonB C-terminal domain"/>
    <property type="match status" value="1"/>
</dbReference>
<evidence type="ECO:0000256" key="5">
    <source>
        <dbReference type="ARBA" id="ARBA00022519"/>
    </source>
</evidence>
<dbReference type="RefSeq" id="WP_345329752.1">
    <property type="nucleotide sequence ID" value="NZ_BAABJI010000001.1"/>
</dbReference>
<keyword evidence="13" id="KW-1185">Reference proteome</keyword>
<feature type="signal peptide" evidence="10">
    <location>
        <begin position="1"/>
        <end position="20"/>
    </location>
</feature>
<dbReference type="Gene3D" id="3.30.1150.10">
    <property type="match status" value="1"/>
</dbReference>
<keyword evidence="6" id="KW-0812">Transmembrane</keyword>
<reference evidence="13" key="1">
    <citation type="journal article" date="2019" name="Int. J. Syst. Evol. Microbiol.">
        <title>The Global Catalogue of Microorganisms (GCM) 10K type strain sequencing project: providing services to taxonomists for standard genome sequencing and annotation.</title>
        <authorList>
            <consortium name="The Broad Institute Genomics Platform"/>
            <consortium name="The Broad Institute Genome Sequencing Center for Infectious Disease"/>
            <person name="Wu L."/>
            <person name="Ma J."/>
        </authorList>
    </citation>
    <scope>NUCLEOTIDE SEQUENCE [LARGE SCALE GENOMIC DNA]</scope>
    <source>
        <strain evidence="13">JCM 18283</strain>
    </source>
</reference>
<evidence type="ECO:0000256" key="1">
    <source>
        <dbReference type="ARBA" id="ARBA00004383"/>
    </source>
</evidence>
<keyword evidence="8" id="KW-1133">Transmembrane helix</keyword>
<organism evidence="12 13">
    <name type="scientific">Mucilaginibacter defluvii</name>
    <dbReference type="NCBI Taxonomy" id="1196019"/>
    <lineage>
        <taxon>Bacteria</taxon>
        <taxon>Pseudomonadati</taxon>
        <taxon>Bacteroidota</taxon>
        <taxon>Sphingobacteriia</taxon>
        <taxon>Sphingobacteriales</taxon>
        <taxon>Sphingobacteriaceae</taxon>
        <taxon>Mucilaginibacter</taxon>
    </lineage>
</organism>
<dbReference type="Proteomes" id="UP001501436">
    <property type="component" value="Unassembled WGS sequence"/>
</dbReference>
<sequence>MLKTFLTFLIVIVFFDAANAQSPAPFTDTVIYYAKSRERVASANNAYYTHKILPLDPEKNLYPVVETYKNGKLKLKAYAQKPDGTEFNGNYFEYFENGRRKTMATYLNGKSVGREYKYYPNGQLYTIKEVDGYGWRMLECHDTTGVVVTKDGEGTWLDYDYDNEHFYISGPVKNGDKSGEWAVQVNDDILEVQEYSNAGSFIKSYFKDKKGRVVEWSDDIVPGPGYSSVPVFKGGLHAFGRFLAKNIRYPALAREKNKQGRVFISFIVTETGKLKDIKVLKGIGFGCDEEVVRVMKLSPDWKPQYLNGKPVKELYTVPIAFNLAN</sequence>
<comment type="similarity">
    <text evidence="2">Belongs to the TonB family.</text>
</comment>
<dbReference type="NCBIfam" id="TIGR01352">
    <property type="entry name" value="tonB_Cterm"/>
    <property type="match status" value="1"/>
</dbReference>
<feature type="chain" id="PRO_5046768064" description="TonB C-terminal domain-containing protein" evidence="10">
    <location>
        <begin position="21"/>
        <end position="325"/>
    </location>
</feature>
<evidence type="ECO:0000256" key="9">
    <source>
        <dbReference type="ARBA" id="ARBA00023136"/>
    </source>
</evidence>
<dbReference type="SUPFAM" id="SSF82185">
    <property type="entry name" value="Histone H3 K4-specific methyltransferase SET7/9 N-terminal domain"/>
    <property type="match status" value="1"/>
</dbReference>
<evidence type="ECO:0000256" key="8">
    <source>
        <dbReference type="ARBA" id="ARBA00022989"/>
    </source>
</evidence>
<dbReference type="EMBL" id="BAABJI010000001">
    <property type="protein sequence ID" value="GAA4908430.1"/>
    <property type="molecule type" value="Genomic_DNA"/>
</dbReference>
<evidence type="ECO:0000313" key="13">
    <source>
        <dbReference type="Proteomes" id="UP001501436"/>
    </source>
</evidence>
<gene>
    <name evidence="12" type="ORF">GCM10023313_09230</name>
</gene>
<dbReference type="PANTHER" id="PTHR33446:SF2">
    <property type="entry name" value="PROTEIN TONB"/>
    <property type="match status" value="1"/>
</dbReference>
<keyword evidence="7" id="KW-0653">Protein transport</keyword>
<proteinExistence type="inferred from homology"/>
<keyword evidence="5" id="KW-0997">Cell inner membrane</keyword>
<evidence type="ECO:0000256" key="3">
    <source>
        <dbReference type="ARBA" id="ARBA00022448"/>
    </source>
</evidence>
<dbReference type="InterPro" id="IPR051045">
    <property type="entry name" value="TonB-dependent_transducer"/>
</dbReference>
<evidence type="ECO:0000256" key="2">
    <source>
        <dbReference type="ARBA" id="ARBA00006555"/>
    </source>
</evidence>
<dbReference type="Pfam" id="PF03544">
    <property type="entry name" value="TonB_C"/>
    <property type="match status" value="1"/>
</dbReference>
<keyword evidence="4" id="KW-1003">Cell membrane</keyword>
<comment type="caution">
    <text evidence="12">The sequence shown here is derived from an EMBL/GenBank/DDBJ whole genome shotgun (WGS) entry which is preliminary data.</text>
</comment>
<keyword evidence="3" id="KW-0813">Transport</keyword>
<keyword evidence="10" id="KW-0732">Signal</keyword>
<evidence type="ECO:0000256" key="7">
    <source>
        <dbReference type="ARBA" id="ARBA00022927"/>
    </source>
</evidence>
<evidence type="ECO:0000256" key="4">
    <source>
        <dbReference type="ARBA" id="ARBA00022475"/>
    </source>
</evidence>
<name>A0ABP9FM81_9SPHI</name>
<dbReference type="Gene3D" id="3.90.930.1">
    <property type="match status" value="1"/>
</dbReference>
<evidence type="ECO:0000256" key="6">
    <source>
        <dbReference type="ARBA" id="ARBA00022692"/>
    </source>
</evidence>
<keyword evidence="9" id="KW-0472">Membrane</keyword>
<dbReference type="PROSITE" id="PS52015">
    <property type="entry name" value="TONB_CTD"/>
    <property type="match status" value="1"/>
</dbReference>
<evidence type="ECO:0000259" key="11">
    <source>
        <dbReference type="PROSITE" id="PS52015"/>
    </source>
</evidence>
<evidence type="ECO:0000313" key="12">
    <source>
        <dbReference type="EMBL" id="GAA4908430.1"/>
    </source>
</evidence>
<comment type="subcellular location">
    <subcellularLocation>
        <location evidence="1">Cell inner membrane</location>
        <topology evidence="1">Single-pass membrane protein</topology>
        <orientation evidence="1">Periplasmic side</orientation>
    </subcellularLocation>
</comment>
<dbReference type="InterPro" id="IPR037682">
    <property type="entry name" value="TonB_C"/>
</dbReference>
<dbReference type="InterPro" id="IPR006260">
    <property type="entry name" value="TonB/TolA_C"/>
</dbReference>
<dbReference type="PANTHER" id="PTHR33446">
    <property type="entry name" value="PROTEIN TONB-RELATED"/>
    <property type="match status" value="1"/>
</dbReference>
<evidence type="ECO:0000256" key="10">
    <source>
        <dbReference type="SAM" id="SignalP"/>
    </source>
</evidence>